<name>A0ABV4BC43_9GAMM</name>
<dbReference type="InterPro" id="IPR019613">
    <property type="entry name" value="DUF4198"/>
</dbReference>
<evidence type="ECO:0000256" key="1">
    <source>
        <dbReference type="SAM" id="SignalP"/>
    </source>
</evidence>
<reference evidence="2 3" key="1">
    <citation type="submission" date="2024-05" db="EMBL/GenBank/DDBJ databases">
        <title>Genome Sequence and Characterization of the New Strain Purple Sulfur Bacterium of Genus Thioalkalicoccus.</title>
        <authorList>
            <person name="Bryantseva I.A."/>
            <person name="Kyndt J.A."/>
            <person name="Imhoff J.F."/>
        </authorList>
    </citation>
    <scope>NUCLEOTIDE SEQUENCE [LARGE SCALE GENOMIC DNA]</scope>
    <source>
        <strain evidence="2 3">Um2</strain>
    </source>
</reference>
<dbReference type="RefSeq" id="WP_369665437.1">
    <property type="nucleotide sequence ID" value="NZ_JBDKXB010000001.1"/>
</dbReference>
<dbReference type="Pfam" id="PF10670">
    <property type="entry name" value="DUF4198"/>
    <property type="match status" value="1"/>
</dbReference>
<accession>A0ABV4BC43</accession>
<evidence type="ECO:0000313" key="2">
    <source>
        <dbReference type="EMBL" id="MEY6431063.1"/>
    </source>
</evidence>
<keyword evidence="3" id="KW-1185">Reference proteome</keyword>
<keyword evidence="1" id="KW-0732">Signal</keyword>
<protein>
    <submittedName>
        <fullName evidence="2">DUF4198 domain-containing protein</fullName>
    </submittedName>
</protein>
<proteinExistence type="predicted"/>
<dbReference type="EMBL" id="JBDKXB010000001">
    <property type="protein sequence ID" value="MEY6431063.1"/>
    <property type="molecule type" value="Genomic_DNA"/>
</dbReference>
<feature type="signal peptide" evidence="1">
    <location>
        <begin position="1"/>
        <end position="28"/>
    </location>
</feature>
<gene>
    <name evidence="2" type="ORF">ABC977_01420</name>
</gene>
<sequence length="262" mass="28759">MFCRPTVAARPWILGLGLTLGLSGTASAHFQELVPNLDILDEGTGNQVELRLRFTHPMAGGPVMDMAPPVRFGVVGPDGDQDLREALTRVDEGGQGTYRAQYRVTEPGDHIFYLEPAPYWEPAEGVMIIHYTKVVVDGFGGGEGWESPVGLPVEIEPLVRPYGLWTGNLFRGIVRHNGEPVPFAEVEVEWRNDGTFAPPADAYVTQVVKADANGVFAYAMPRAGWWGFAALIEGEETMRNPEGEAVPVEQGGLIWVRTRDMR</sequence>
<feature type="chain" id="PRO_5045336015" evidence="1">
    <location>
        <begin position="29"/>
        <end position="262"/>
    </location>
</feature>
<organism evidence="2 3">
    <name type="scientific">Thioalkalicoccus limnaeus</name>
    <dbReference type="NCBI Taxonomy" id="120681"/>
    <lineage>
        <taxon>Bacteria</taxon>
        <taxon>Pseudomonadati</taxon>
        <taxon>Pseudomonadota</taxon>
        <taxon>Gammaproteobacteria</taxon>
        <taxon>Chromatiales</taxon>
        <taxon>Chromatiaceae</taxon>
        <taxon>Thioalkalicoccus</taxon>
    </lineage>
</organism>
<evidence type="ECO:0000313" key="3">
    <source>
        <dbReference type="Proteomes" id="UP001564408"/>
    </source>
</evidence>
<dbReference type="Proteomes" id="UP001564408">
    <property type="component" value="Unassembled WGS sequence"/>
</dbReference>
<comment type="caution">
    <text evidence="2">The sequence shown here is derived from an EMBL/GenBank/DDBJ whole genome shotgun (WGS) entry which is preliminary data.</text>
</comment>